<reference evidence="1" key="1">
    <citation type="submission" date="2019-08" db="EMBL/GenBank/DDBJ databases">
        <authorList>
            <person name="Kucharzyk K."/>
            <person name="Murdoch R.W."/>
            <person name="Higgins S."/>
            <person name="Loffler F."/>
        </authorList>
    </citation>
    <scope>NUCLEOTIDE SEQUENCE</scope>
</reference>
<protein>
    <submittedName>
        <fullName evidence="1">Uncharacterized protein</fullName>
    </submittedName>
</protein>
<dbReference type="AlphaFoldDB" id="A0A645AXW3"/>
<organism evidence="1">
    <name type="scientific">bioreactor metagenome</name>
    <dbReference type="NCBI Taxonomy" id="1076179"/>
    <lineage>
        <taxon>unclassified sequences</taxon>
        <taxon>metagenomes</taxon>
        <taxon>ecological metagenomes</taxon>
    </lineage>
</organism>
<dbReference type="EMBL" id="VSSQ01016553">
    <property type="protein sequence ID" value="MPM58010.1"/>
    <property type="molecule type" value="Genomic_DNA"/>
</dbReference>
<sequence length="78" mass="8943">MKKISRISLDQLRREFTPLNRSVQQQIIGGGVLPHCMADAIYMAGQVLGVPIEKLQKAKAIHYFLGTWRLETKRNKHL</sequence>
<gene>
    <name evidence="1" type="ORF">SDC9_104839</name>
</gene>
<evidence type="ECO:0000313" key="1">
    <source>
        <dbReference type="EMBL" id="MPM58010.1"/>
    </source>
</evidence>
<name>A0A645AXW3_9ZZZZ</name>
<accession>A0A645AXW3</accession>
<comment type="caution">
    <text evidence="1">The sequence shown here is derived from an EMBL/GenBank/DDBJ whole genome shotgun (WGS) entry which is preliminary data.</text>
</comment>
<proteinExistence type="predicted"/>